<proteinExistence type="predicted"/>
<reference evidence="1 2" key="1">
    <citation type="submission" date="2021-05" db="EMBL/GenBank/DDBJ databases">
        <title>Comparative genomic studies on the polysaccharide-degrading batcterial strains of the Flammeovirga genus.</title>
        <authorList>
            <person name="Zewei F."/>
            <person name="Zheng Z."/>
            <person name="Yu L."/>
            <person name="Ruyue G."/>
            <person name="Yanhong M."/>
            <person name="Yuanyuan C."/>
            <person name="Jingyan G."/>
            <person name="Wenjun H."/>
        </authorList>
    </citation>
    <scope>NUCLEOTIDE SEQUENCE [LARGE SCALE GENOMIC DNA]</scope>
    <source>
        <strain evidence="1 2">YS10</strain>
    </source>
</reference>
<dbReference type="SUPFAM" id="SSF56935">
    <property type="entry name" value="Porins"/>
    <property type="match status" value="1"/>
</dbReference>
<organism evidence="1 2">
    <name type="scientific">Flammeovirga kamogawensis</name>
    <dbReference type="NCBI Taxonomy" id="373891"/>
    <lineage>
        <taxon>Bacteria</taxon>
        <taxon>Pseudomonadati</taxon>
        <taxon>Bacteroidota</taxon>
        <taxon>Cytophagia</taxon>
        <taxon>Cytophagales</taxon>
        <taxon>Flammeovirgaceae</taxon>
        <taxon>Flammeovirga</taxon>
    </lineage>
</organism>
<accession>A0ABX8GS03</accession>
<dbReference type="Proteomes" id="UP000682802">
    <property type="component" value="Chromosome 1"/>
</dbReference>
<evidence type="ECO:0000313" key="1">
    <source>
        <dbReference type="EMBL" id="QWG06042.1"/>
    </source>
</evidence>
<dbReference type="RefSeq" id="WP_144073475.1">
    <property type="nucleotide sequence ID" value="NZ_CP076128.1"/>
</dbReference>
<gene>
    <name evidence="1" type="ORF">KM029_11785</name>
</gene>
<sequence length="379" mass="42607">MKQITHVLLAILSTFIFGNLKSYASEILEEKDTNTINDSIPKPKFTYNFSGRVHKSIMMVDDGGGTLEGPYVMDSDQAPSRLKLVVQSEKSLPFYLGANIEVAMQSRRPSHITQEQSNPGSVIRMLASELTFGHEKFGYIDVGLGLTSSTMFLHSDLSGIANGNILILGLASQGLYFRDRESGELSDTQIRDYFYTPDRMLITDRVRYRSPVFFDGLEVQASISTSAQWDAAINYFKNYEQWDFRSYISYEHQPSPTFSGRTVLGLSGKHHATGLSISSLFSTAGKIDDINNSNGYIIRLGIERNWWKYGSTSFVLDYSEGFSIGNENEKIESIGVYAQQKINPLNFDIYAGIRTYSVFSTEKSLLPIKTYTMGMIFTF</sequence>
<name>A0ABX8GS03_9BACT</name>
<keyword evidence="2" id="KW-1185">Reference proteome</keyword>
<evidence type="ECO:0000313" key="2">
    <source>
        <dbReference type="Proteomes" id="UP000682802"/>
    </source>
</evidence>
<dbReference type="EMBL" id="CP076128">
    <property type="protein sequence ID" value="QWG06042.1"/>
    <property type="molecule type" value="Genomic_DNA"/>
</dbReference>
<protein>
    <submittedName>
        <fullName evidence="1">Uncharacterized protein</fullName>
    </submittedName>
</protein>